<reference evidence="6" key="2">
    <citation type="journal article" date="2022" name="Microbiol. Resour. Announc.">
        <title>Metagenome Sequencing to Explore Phylogenomics of Terrestrial Cyanobacteria.</title>
        <authorList>
            <person name="Ward R.D."/>
            <person name="Stajich J.E."/>
            <person name="Johansen J.R."/>
            <person name="Huntemann M."/>
            <person name="Clum A."/>
            <person name="Foster B."/>
            <person name="Foster B."/>
            <person name="Roux S."/>
            <person name="Palaniappan K."/>
            <person name="Varghese N."/>
            <person name="Mukherjee S."/>
            <person name="Reddy T.B.K."/>
            <person name="Daum C."/>
            <person name="Copeland A."/>
            <person name="Chen I.A."/>
            <person name="Ivanova N.N."/>
            <person name="Kyrpides N.C."/>
            <person name="Shapiro N."/>
            <person name="Eloe-Fadrosh E.A."/>
            <person name="Pietrasiak N."/>
        </authorList>
    </citation>
    <scope>NUCLEOTIDE SEQUENCE</scope>
    <source>
        <strain evidence="6">GSE-NOS-MK-12-04C</strain>
    </source>
</reference>
<reference evidence="6" key="1">
    <citation type="submission" date="2021-05" db="EMBL/GenBank/DDBJ databases">
        <authorList>
            <person name="Pietrasiak N."/>
            <person name="Ward R."/>
            <person name="Stajich J.E."/>
            <person name="Kurbessoian T."/>
        </authorList>
    </citation>
    <scope>NUCLEOTIDE SEQUENCE</scope>
    <source>
        <strain evidence="6">GSE-NOS-MK-12-04C</strain>
    </source>
</reference>
<evidence type="ECO:0000256" key="5">
    <source>
        <dbReference type="SAM" id="Phobius"/>
    </source>
</evidence>
<name>A0A951QUC6_9CYAN</name>
<keyword evidence="2 5" id="KW-0812">Transmembrane</keyword>
<dbReference type="Proteomes" id="UP000729701">
    <property type="component" value="Unassembled WGS sequence"/>
</dbReference>
<evidence type="ECO:0000256" key="3">
    <source>
        <dbReference type="ARBA" id="ARBA00022989"/>
    </source>
</evidence>
<feature type="transmembrane region" description="Helical" evidence="5">
    <location>
        <begin position="113"/>
        <end position="137"/>
    </location>
</feature>
<feature type="transmembrane region" description="Helical" evidence="5">
    <location>
        <begin position="74"/>
        <end position="98"/>
    </location>
</feature>
<dbReference type="EMBL" id="JAHHGZ010000062">
    <property type="protein sequence ID" value="MBW4672093.1"/>
    <property type="molecule type" value="Genomic_DNA"/>
</dbReference>
<dbReference type="AlphaFoldDB" id="A0A951QUC6"/>
<keyword evidence="4 5" id="KW-0472">Membrane</keyword>
<evidence type="ECO:0000313" key="7">
    <source>
        <dbReference type="Proteomes" id="UP000729701"/>
    </source>
</evidence>
<keyword evidence="3 5" id="KW-1133">Transmembrane helix</keyword>
<evidence type="ECO:0000256" key="4">
    <source>
        <dbReference type="ARBA" id="ARBA00023136"/>
    </source>
</evidence>
<comment type="caution">
    <text evidence="6">The sequence shown here is derived from an EMBL/GenBank/DDBJ whole genome shotgun (WGS) entry which is preliminary data.</text>
</comment>
<protein>
    <submittedName>
        <fullName evidence="6">DUF4870 domain-containing protein</fullName>
    </submittedName>
</protein>
<evidence type="ECO:0000313" key="6">
    <source>
        <dbReference type="EMBL" id="MBW4672093.1"/>
    </source>
</evidence>
<gene>
    <name evidence="6" type="ORF">KME60_32880</name>
</gene>
<dbReference type="InterPro" id="IPR019109">
    <property type="entry name" value="MamF_MmsF"/>
</dbReference>
<comment type="subcellular location">
    <subcellularLocation>
        <location evidence="1">Membrane</location>
        <topology evidence="1">Multi-pass membrane protein</topology>
    </subcellularLocation>
</comment>
<organism evidence="6 7">
    <name type="scientific">Cyanomargarita calcarea GSE-NOS-MK-12-04C</name>
    <dbReference type="NCBI Taxonomy" id="2839659"/>
    <lineage>
        <taxon>Bacteria</taxon>
        <taxon>Bacillati</taxon>
        <taxon>Cyanobacteriota</taxon>
        <taxon>Cyanophyceae</taxon>
        <taxon>Nostocales</taxon>
        <taxon>Cyanomargaritaceae</taxon>
        <taxon>Cyanomargarita</taxon>
    </lineage>
</organism>
<dbReference type="Pfam" id="PF09685">
    <property type="entry name" value="MamF_MmsF"/>
    <property type="match status" value="1"/>
</dbReference>
<evidence type="ECO:0000256" key="1">
    <source>
        <dbReference type="ARBA" id="ARBA00004141"/>
    </source>
</evidence>
<accession>A0A951QUC6</accession>
<proteinExistence type="predicted"/>
<evidence type="ECO:0000256" key="2">
    <source>
        <dbReference type="ARBA" id="ARBA00022692"/>
    </source>
</evidence>
<sequence length="155" mass="18073">MREKTQQQVRIWATLCHFSALTAWMLLVFLIFIGIPLYMPLNILAPLIVWRLKKAQHPWIDFQGKESLNFQISLTMYALVVITISLFFVLTTFGMALISNLTGNQVKTVLDSLVMIFFSLIVIMLLLQLFVVSFSAIKAYKGQHYRYPFTIRFFR</sequence>